<evidence type="ECO:0000313" key="19">
    <source>
        <dbReference type="RefSeq" id="XP_022099894.1"/>
    </source>
</evidence>
<dbReference type="CTD" id="8453"/>
<evidence type="ECO:0000313" key="20">
    <source>
        <dbReference type="RefSeq" id="XP_022099895.1"/>
    </source>
</evidence>
<evidence type="ECO:0000256" key="7">
    <source>
        <dbReference type="ARBA" id="ARBA00022843"/>
    </source>
</evidence>
<dbReference type="InterPro" id="IPR016159">
    <property type="entry name" value="Cullin_repeat-like_dom_sf"/>
</dbReference>
<dbReference type="FunFam" id="3.30.230.130:FF:000003">
    <property type="entry name" value="Cullin 2"/>
    <property type="match status" value="1"/>
</dbReference>
<dbReference type="Pfam" id="PF26557">
    <property type="entry name" value="Cullin_AB"/>
    <property type="match status" value="1"/>
</dbReference>
<dbReference type="SUPFAM" id="SSF75632">
    <property type="entry name" value="Cullin homology domain"/>
    <property type="match status" value="1"/>
</dbReference>
<dbReference type="SMART" id="SM00884">
    <property type="entry name" value="Cullin_Nedd8"/>
    <property type="match status" value="1"/>
</dbReference>
<sequence length="744" mass="86477">MSLKPRAINFEQTWDRLLETVKGVIQLGNVKRKIWNDRFSDVYALCVAFPEPHSNRLYEETKIFLEEHVQALHKDAIQAGDSLLFIYHRHWQKFSRGASYLDQLYSYLNQQFIKRQKMSEADRTFGYSLDTDEEQLMDIGELALDTWKRLMIRPLKKNLHELLLREIHRDRCGEDTNQAVLHSVINSLVDVERYRQKDQVQLYQELFESKLISETGEYYRKESANLLQKHNCSQYMEKVLQRLQEEDLRSRKFLHPSSYNKIMHECQSRMVADHMVFLHGECRNMVRNELLADLSRMYKLLKSVANGLHIMVNDLQEHIKQTGLQAVSSLQGENIHALFVDAILALHSKYTKMICETLGKDKVFTMALDKACAAIVNHRPHQRQPCRSPELLAKYCDTLLKKSAKGVSESEIDDKLQQSILVFRYIDDKDVFQRFYARMLAKRLIHGLSTSMDAEESMINKLKQAFGYEFTNKLHRMFTDIGISEGLNGNFNTFCQTKQVDLGVNFSIYVLTTGSWPLGQSSLTPFAIPQELEQSVSKFEEFYSEKFPGRKLTWLHHLCTGELKLNYLKKSYIVTATTFQMAVLLLFNSQSCLRYSELLENTQLSEKELQKTIQSLLDVKLVESQSQDNLETSVTCSYILNMGYSNKRTKFKITTAVQKDTPQEVEQTHVAVDEDRKLYIQAAIVRIMKARKQLKHSILIQEVISQAKARFSPSISMIKKCIEILIDKQYLERTAASDEYAYIA</sequence>
<dbReference type="SUPFAM" id="SSF74788">
    <property type="entry name" value="Cullin repeat-like"/>
    <property type="match status" value="1"/>
</dbReference>
<keyword evidence="6" id="KW-0833">Ubl conjugation pathway</keyword>
<dbReference type="GO" id="GO:0031625">
    <property type="term" value="F:ubiquitin protein ligase binding"/>
    <property type="evidence" value="ECO:0007669"/>
    <property type="project" value="InterPro"/>
</dbReference>
<dbReference type="OrthoDB" id="27073at2759"/>
<dbReference type="FunFam" id="1.20.1310.10:FF:000022">
    <property type="entry name" value="Cullin-2 isoform 2"/>
    <property type="match status" value="1"/>
</dbReference>
<dbReference type="AlphaFoldDB" id="A0A8B7Z527"/>
<evidence type="ECO:0000313" key="18">
    <source>
        <dbReference type="RefSeq" id="XP_022099892.1"/>
    </source>
</evidence>
<dbReference type="Pfam" id="PF00888">
    <property type="entry name" value="Cullin"/>
    <property type="match status" value="1"/>
</dbReference>
<name>A0A8B7Z527_ACAPL</name>
<dbReference type="RefSeq" id="XP_022099890.1">
    <property type="nucleotide sequence ID" value="XM_022244198.1"/>
</dbReference>
<evidence type="ECO:0000256" key="5">
    <source>
        <dbReference type="ARBA" id="ARBA00022553"/>
    </source>
</evidence>
<dbReference type="PROSITE" id="PS01256">
    <property type="entry name" value="CULLIN_1"/>
    <property type="match status" value="1"/>
</dbReference>
<gene>
    <name evidence="15 16 17 18 19 20 21 22" type="primary">LOC110984232</name>
</gene>
<dbReference type="FunFam" id="1.20.1310.10:FF:000018">
    <property type="entry name" value="Cullin 2"/>
    <property type="match status" value="1"/>
</dbReference>
<proteinExistence type="inferred from homology"/>
<dbReference type="InterPro" id="IPR016157">
    <property type="entry name" value="Cullin_CS"/>
</dbReference>
<dbReference type="InterPro" id="IPR036388">
    <property type="entry name" value="WH-like_DNA-bd_sf"/>
</dbReference>
<keyword evidence="14" id="KW-1185">Reference proteome</keyword>
<keyword evidence="9" id="KW-0539">Nucleus</keyword>
<evidence type="ECO:0000256" key="4">
    <source>
        <dbReference type="ARBA" id="ARBA00022499"/>
    </source>
</evidence>
<comment type="similarity">
    <text evidence="3 11 12">Belongs to the cullin family.</text>
</comment>
<dbReference type="Gene3D" id="1.20.1310.10">
    <property type="entry name" value="Cullin Repeats"/>
    <property type="match status" value="4"/>
</dbReference>
<evidence type="ECO:0000256" key="11">
    <source>
        <dbReference type="PROSITE-ProRule" id="PRU00330"/>
    </source>
</evidence>
<dbReference type="FunFam" id="1.10.10.10:FF:000014">
    <property type="entry name" value="Cullin 1"/>
    <property type="match status" value="1"/>
</dbReference>
<dbReference type="SUPFAM" id="SSF46785">
    <property type="entry name" value="Winged helix' DNA-binding domain"/>
    <property type="match status" value="1"/>
</dbReference>
<evidence type="ECO:0000313" key="16">
    <source>
        <dbReference type="RefSeq" id="XP_022099890.1"/>
    </source>
</evidence>
<evidence type="ECO:0000313" key="22">
    <source>
        <dbReference type="RefSeq" id="XP_022099897.1"/>
    </source>
</evidence>
<evidence type="ECO:0000256" key="8">
    <source>
        <dbReference type="ARBA" id="ARBA00022990"/>
    </source>
</evidence>
<evidence type="ECO:0000256" key="12">
    <source>
        <dbReference type="RuleBase" id="RU003829"/>
    </source>
</evidence>
<evidence type="ECO:0000256" key="10">
    <source>
        <dbReference type="ARBA" id="ARBA00069610"/>
    </source>
</evidence>
<accession>A0A8B7Z527</accession>
<comment type="pathway">
    <text evidence="2">Protein modification; protein ubiquitination.</text>
</comment>
<dbReference type="InterPro" id="IPR036390">
    <property type="entry name" value="WH_DNA-bd_sf"/>
</dbReference>
<keyword evidence="4" id="KW-1017">Isopeptide bond</keyword>
<dbReference type="PROSITE" id="PS50069">
    <property type="entry name" value="CULLIN_2"/>
    <property type="match status" value="1"/>
</dbReference>
<dbReference type="RefSeq" id="XP_022099891.1">
    <property type="nucleotide sequence ID" value="XM_022244199.1"/>
</dbReference>
<dbReference type="RefSeq" id="XP_022099897.1">
    <property type="nucleotide sequence ID" value="XM_022244205.1"/>
</dbReference>
<dbReference type="GeneID" id="110984232"/>
<evidence type="ECO:0000256" key="2">
    <source>
        <dbReference type="ARBA" id="ARBA00004906"/>
    </source>
</evidence>
<dbReference type="Gene3D" id="3.30.230.130">
    <property type="entry name" value="Cullin, Chain C, Domain 2"/>
    <property type="match status" value="1"/>
</dbReference>
<keyword evidence="7" id="KW-0832">Ubl conjugation</keyword>
<evidence type="ECO:0000313" key="17">
    <source>
        <dbReference type="RefSeq" id="XP_022099891.1"/>
    </source>
</evidence>
<dbReference type="Pfam" id="PF10557">
    <property type="entry name" value="Cullin_Nedd8"/>
    <property type="match status" value="1"/>
</dbReference>
<dbReference type="FunFam" id="1.20.1310.10:FF:000012">
    <property type="entry name" value="Cullin 2"/>
    <property type="match status" value="1"/>
</dbReference>
<evidence type="ECO:0000313" key="21">
    <source>
        <dbReference type="RefSeq" id="XP_022099896.1"/>
    </source>
</evidence>
<dbReference type="RefSeq" id="XP_022099889.1">
    <property type="nucleotide sequence ID" value="XM_022244197.1"/>
</dbReference>
<dbReference type="GO" id="GO:0006511">
    <property type="term" value="P:ubiquitin-dependent protein catabolic process"/>
    <property type="evidence" value="ECO:0007669"/>
    <property type="project" value="InterPro"/>
</dbReference>
<evidence type="ECO:0000313" key="15">
    <source>
        <dbReference type="RefSeq" id="XP_022099889.1"/>
    </source>
</evidence>
<dbReference type="RefSeq" id="XP_022099892.1">
    <property type="nucleotide sequence ID" value="XM_022244200.1"/>
</dbReference>
<evidence type="ECO:0000256" key="3">
    <source>
        <dbReference type="ARBA" id="ARBA00006019"/>
    </source>
</evidence>
<dbReference type="GO" id="GO:0031462">
    <property type="term" value="C:Cul2-RING ubiquitin ligase complex"/>
    <property type="evidence" value="ECO:0007669"/>
    <property type="project" value="UniProtKB-ARBA"/>
</dbReference>
<organism evidence="14 20">
    <name type="scientific">Acanthaster planci</name>
    <name type="common">Crown-of-thorns starfish</name>
    <dbReference type="NCBI Taxonomy" id="133434"/>
    <lineage>
        <taxon>Eukaryota</taxon>
        <taxon>Metazoa</taxon>
        <taxon>Echinodermata</taxon>
        <taxon>Eleutherozoa</taxon>
        <taxon>Asterozoa</taxon>
        <taxon>Asteroidea</taxon>
        <taxon>Valvatacea</taxon>
        <taxon>Valvatida</taxon>
        <taxon>Acanthasteridae</taxon>
        <taxon>Acanthaster</taxon>
    </lineage>
</organism>
<dbReference type="RefSeq" id="XP_022099896.1">
    <property type="nucleotide sequence ID" value="XM_022244204.1"/>
</dbReference>
<dbReference type="OMA" id="PRPVWND"/>
<evidence type="ECO:0000259" key="13">
    <source>
        <dbReference type="PROSITE" id="PS50069"/>
    </source>
</evidence>
<dbReference type="RefSeq" id="XP_022099894.1">
    <property type="nucleotide sequence ID" value="XM_022244202.1"/>
</dbReference>
<dbReference type="FunFam" id="1.20.1310.10:FF:000016">
    <property type="entry name" value="Cullin 2"/>
    <property type="match status" value="1"/>
</dbReference>
<protein>
    <recommendedName>
        <fullName evidence="10">Cullin-2</fullName>
    </recommendedName>
</protein>
<dbReference type="SMART" id="SM00182">
    <property type="entry name" value="CULLIN"/>
    <property type="match status" value="1"/>
</dbReference>
<dbReference type="InterPro" id="IPR001373">
    <property type="entry name" value="Cullin_N"/>
</dbReference>
<dbReference type="InterPro" id="IPR019559">
    <property type="entry name" value="Cullin_neddylation_domain"/>
</dbReference>
<dbReference type="InterPro" id="IPR059120">
    <property type="entry name" value="Cullin-like_AB"/>
</dbReference>
<keyword evidence="8" id="KW-0007">Acetylation</keyword>
<evidence type="ECO:0000256" key="9">
    <source>
        <dbReference type="ARBA" id="ARBA00023242"/>
    </source>
</evidence>
<dbReference type="InterPro" id="IPR016158">
    <property type="entry name" value="Cullin_homology"/>
</dbReference>
<dbReference type="RefSeq" id="XP_022099895.1">
    <property type="nucleotide sequence ID" value="XM_022244203.1"/>
</dbReference>
<dbReference type="GO" id="GO:0031981">
    <property type="term" value="C:nuclear lumen"/>
    <property type="evidence" value="ECO:0007669"/>
    <property type="project" value="UniProtKB-ARBA"/>
</dbReference>
<dbReference type="Gene3D" id="1.10.10.10">
    <property type="entry name" value="Winged helix-like DNA-binding domain superfamily/Winged helix DNA-binding domain"/>
    <property type="match status" value="1"/>
</dbReference>
<evidence type="ECO:0000313" key="14">
    <source>
        <dbReference type="Proteomes" id="UP000694845"/>
    </source>
</evidence>
<dbReference type="PANTHER" id="PTHR11932">
    <property type="entry name" value="CULLIN"/>
    <property type="match status" value="1"/>
</dbReference>
<keyword evidence="5" id="KW-0597">Phosphoprotein</keyword>
<evidence type="ECO:0000256" key="6">
    <source>
        <dbReference type="ARBA" id="ARBA00022786"/>
    </source>
</evidence>
<dbReference type="KEGG" id="aplc:110984232"/>
<dbReference type="Proteomes" id="UP000694845">
    <property type="component" value="Unplaced"/>
</dbReference>
<evidence type="ECO:0000256" key="1">
    <source>
        <dbReference type="ARBA" id="ARBA00004123"/>
    </source>
</evidence>
<feature type="domain" description="Cullin family profile" evidence="13">
    <location>
        <begin position="387"/>
        <end position="617"/>
    </location>
</feature>
<dbReference type="InterPro" id="IPR036317">
    <property type="entry name" value="Cullin_homology_sf"/>
</dbReference>
<reference evidence="15 16" key="1">
    <citation type="submission" date="2025-04" db="UniProtKB">
        <authorList>
            <consortium name="RefSeq"/>
        </authorList>
    </citation>
    <scope>IDENTIFICATION</scope>
</reference>
<comment type="subcellular location">
    <subcellularLocation>
        <location evidence="1">Nucleus</location>
    </subcellularLocation>
</comment>
<dbReference type="InterPro" id="IPR045093">
    <property type="entry name" value="Cullin"/>
</dbReference>